<organism evidence="1">
    <name type="scientific">Lactiplantibacillus plantarum</name>
    <name type="common">Lactobacillus plantarum</name>
    <dbReference type="NCBI Taxonomy" id="1590"/>
    <lineage>
        <taxon>Bacteria</taxon>
        <taxon>Bacillati</taxon>
        <taxon>Bacillota</taxon>
        <taxon>Bacilli</taxon>
        <taxon>Lactobacillales</taxon>
        <taxon>Lactobacillaceae</taxon>
        <taxon>Lactiplantibacillus</taxon>
    </lineage>
</organism>
<dbReference type="SUPFAM" id="SSF54171">
    <property type="entry name" value="DNA-binding domain"/>
    <property type="match status" value="1"/>
</dbReference>
<evidence type="ECO:0008006" key="2">
    <source>
        <dbReference type="Google" id="ProtNLM"/>
    </source>
</evidence>
<evidence type="ECO:0000313" key="1">
    <source>
        <dbReference type="EMBL" id="BAE02833.1"/>
    </source>
</evidence>
<geneLocation type="plasmid" evidence="1">
    <name>pLKL</name>
</geneLocation>
<name>Q4LDX5_LACPN</name>
<sequence>MKKKVKGRSQDLTGRHFGKLTVLKKTDERDRSGSVMWLCQCKCGNQVKVSTGRLNSGGQITCGDRRRHPRYRKYGDLTGRRFGHLTALKRIPVDDDHPKSVWLCQCDCGKQTTALADSLVKGRRTSCGHGNTSAERMSALEKGHYDKLFVDGIAVGLIDSTRKKVAKNSKTGITGVSVVQRKSGEKYLAQIYVNHVRTRLGYFDTKEEAREARLEAERKRLPQKDDANS</sequence>
<dbReference type="GO" id="GO:0003677">
    <property type="term" value="F:DNA binding"/>
    <property type="evidence" value="ECO:0007669"/>
    <property type="project" value="InterPro"/>
</dbReference>
<protein>
    <recommendedName>
        <fullName evidence="2">AP2 domain-containing protein</fullName>
    </recommendedName>
</protein>
<reference evidence="1" key="1">
    <citation type="submission" date="2005-06" db="EMBL/GenBank/DDBJ databases">
        <title>Plasmid related with its host growth in Lactobacillus plantarum.</title>
        <authorList>
            <person name="Doi K."/>
            <person name="Ohmomo S."/>
            <person name="Ogata S."/>
        </authorList>
    </citation>
    <scope>NUCLEOTIDE SEQUENCE</scope>
    <source>
        <strain evidence="1">NGRI0101</strain>
        <plasmid evidence="1">pLKL</plasmid>
    </source>
</reference>
<proteinExistence type="predicted"/>
<keyword evidence="1" id="KW-0614">Plasmid</keyword>
<dbReference type="EMBL" id="AB219181">
    <property type="protein sequence ID" value="BAE02833.1"/>
    <property type="molecule type" value="Genomic_DNA"/>
</dbReference>
<dbReference type="AlphaFoldDB" id="Q4LDX5"/>
<dbReference type="InterPro" id="IPR016177">
    <property type="entry name" value="DNA-bd_dom_sf"/>
</dbReference>
<accession>Q4LDX5</accession>